<dbReference type="AlphaFoldDB" id="A0A7D7R8W8"/>
<protein>
    <submittedName>
        <fullName evidence="2">Oligosaccharide repeat unit polymerase</fullName>
    </submittedName>
</protein>
<dbReference type="RefSeq" id="WP_182091698.1">
    <property type="nucleotide sequence ID" value="NZ_CP059540.1"/>
</dbReference>
<feature type="transmembrane region" description="Helical" evidence="1">
    <location>
        <begin position="180"/>
        <end position="199"/>
    </location>
</feature>
<feature type="transmembrane region" description="Helical" evidence="1">
    <location>
        <begin position="6"/>
        <end position="24"/>
    </location>
</feature>
<evidence type="ECO:0000256" key="1">
    <source>
        <dbReference type="SAM" id="Phobius"/>
    </source>
</evidence>
<feature type="transmembrane region" description="Helical" evidence="1">
    <location>
        <begin position="61"/>
        <end position="81"/>
    </location>
</feature>
<keyword evidence="1" id="KW-0812">Transmembrane</keyword>
<dbReference type="Proteomes" id="UP000514716">
    <property type="component" value="Chromosome"/>
</dbReference>
<feature type="transmembrane region" description="Helical" evidence="1">
    <location>
        <begin position="227"/>
        <end position="247"/>
    </location>
</feature>
<feature type="transmembrane region" description="Helical" evidence="1">
    <location>
        <begin position="205"/>
        <end position="222"/>
    </location>
</feature>
<dbReference type="KEGG" id="pdec:H1Q58_12385"/>
<feature type="transmembrane region" description="Helical" evidence="1">
    <location>
        <begin position="347"/>
        <end position="367"/>
    </location>
</feature>
<feature type="transmembrane region" description="Helical" evidence="1">
    <location>
        <begin position="309"/>
        <end position="327"/>
    </location>
</feature>
<feature type="transmembrane region" description="Helical" evidence="1">
    <location>
        <begin position="102"/>
        <end position="121"/>
    </location>
</feature>
<evidence type="ECO:0000313" key="2">
    <source>
        <dbReference type="EMBL" id="QMT16758.1"/>
    </source>
</evidence>
<accession>A0A7D7R8W8</accession>
<evidence type="ECO:0000313" key="3">
    <source>
        <dbReference type="Proteomes" id="UP000514716"/>
    </source>
</evidence>
<reference evidence="2 3" key="1">
    <citation type="submission" date="2020-07" db="EMBL/GenBank/DDBJ databases">
        <title>Screening of a cold-adapted Planococcus bacterium producing protease in traditional shrimp paste and protease identification by genome sequencing.</title>
        <authorList>
            <person name="Gao R."/>
            <person name="Leng W."/>
            <person name="Chu Q."/>
            <person name="Wu X."/>
            <person name="Liu H."/>
            <person name="Li X."/>
        </authorList>
    </citation>
    <scope>NUCLEOTIDE SEQUENCE [LARGE SCALE GENOMIC DNA]</scope>
    <source>
        <strain evidence="2 3">XJ11</strain>
    </source>
</reference>
<organism evidence="2 3">
    <name type="scientific">Planococcus maritimus</name>
    <dbReference type="NCBI Taxonomy" id="192421"/>
    <lineage>
        <taxon>Bacteria</taxon>
        <taxon>Bacillati</taxon>
        <taxon>Bacillota</taxon>
        <taxon>Bacilli</taxon>
        <taxon>Bacillales</taxon>
        <taxon>Caryophanaceae</taxon>
        <taxon>Planococcus</taxon>
    </lineage>
</organism>
<feature type="transmembrane region" description="Helical" evidence="1">
    <location>
        <begin position="374"/>
        <end position="393"/>
    </location>
</feature>
<keyword evidence="3" id="KW-1185">Reference proteome</keyword>
<keyword evidence="1" id="KW-0472">Membrane</keyword>
<feature type="transmembrane region" description="Helical" evidence="1">
    <location>
        <begin position="152"/>
        <end position="173"/>
    </location>
</feature>
<sequence length="431" mass="50273">MNSLNINILFLLLIVLINITLWFVSIRLMKTLLEKFLLYITLVLGTFFSSAGIFTDFTDNYRYLFPFLFFWILLVSSLVISTKLSKEKLNESSYGVFLNHKTIFIILGITAFALHFSKIIYPEFMLLNLFDINRFYFSGDTFSTRIAQREDFVYNSFSTLATIMMPFFFILLYCIKNKPILFISLTILYPYISFVHSNYIGRNEIILWLIIILFYLYSEKIIKKKALVILSVVLGLTIIPVLNYLFFLRQGLRFENQGIIATINEFLRQEAISQKYLFVAEQFASELSFIAMISRWLLKLIPIVPEIDFPVLSYAFSSAILGVEYGGKDYYILLPGAFGEGVMMLGIWGAGFYGVFIAIFVSLIFNWSKKIPFLKFWLVYFILNYGLAFRGGFQTFFSQFFYSSIMVIIVLFILKITTTNNRRFTKQNNLF</sequence>
<gene>
    <name evidence="2" type="ORF">H1Q58_12385</name>
</gene>
<feature type="transmembrane region" description="Helical" evidence="1">
    <location>
        <begin position="36"/>
        <end position="55"/>
    </location>
</feature>
<name>A0A7D7R8W8_PLAMR</name>
<feature type="transmembrane region" description="Helical" evidence="1">
    <location>
        <begin position="399"/>
        <end position="417"/>
    </location>
</feature>
<dbReference type="EMBL" id="CP059540">
    <property type="protein sequence ID" value="QMT16758.1"/>
    <property type="molecule type" value="Genomic_DNA"/>
</dbReference>
<proteinExistence type="predicted"/>
<keyword evidence="1" id="KW-1133">Transmembrane helix</keyword>